<accession>I0PZE9</accession>
<dbReference type="PATRIC" id="fig|818.23.peg.3349"/>
<evidence type="ECO:0000313" key="1">
    <source>
        <dbReference type="EMBL" id="CUP53584.1"/>
    </source>
</evidence>
<proteinExistence type="predicted"/>
<gene>
    <name evidence="1" type="ORF">ERS852557_00926</name>
    <name evidence="2" type="ORF">PO127_19405</name>
</gene>
<sequence>MENSLSDELFCSLKNELREVDAQISVHSEKLLELIDQKKELSSN</sequence>
<accession>A0A0P0FHA8</accession>
<dbReference type="RefSeq" id="WP_008766759.1">
    <property type="nucleotide sequence ID" value="NZ_BAABXH010000002.1"/>
</dbReference>
<dbReference type="GeneID" id="75431186"/>
<dbReference type="Proteomes" id="UP001217776">
    <property type="component" value="Unassembled WGS sequence"/>
</dbReference>
<dbReference type="EMBL" id="JAQNVG010000038">
    <property type="protein sequence ID" value="MDC2237912.1"/>
    <property type="molecule type" value="Genomic_DNA"/>
</dbReference>
<name>A0A0P0FHA8_BACT4</name>
<evidence type="ECO:0000313" key="4">
    <source>
        <dbReference type="Proteomes" id="UP001217776"/>
    </source>
</evidence>
<evidence type="ECO:0000313" key="2">
    <source>
        <dbReference type="EMBL" id="MDC2237912.1"/>
    </source>
</evidence>
<reference evidence="2" key="2">
    <citation type="submission" date="2022-10" db="EMBL/GenBank/DDBJ databases">
        <title>Human gut microbiome strain richness.</title>
        <authorList>
            <person name="Chen-Liaw A."/>
        </authorList>
    </citation>
    <scope>NUCLEOTIDE SEQUENCE</scope>
    <source>
        <strain evidence="2">1001283st1_A3_1001283B150304_161114</strain>
    </source>
</reference>
<dbReference type="AlphaFoldDB" id="A0A0P0FHA8"/>
<protein>
    <submittedName>
        <fullName evidence="2">Uncharacterized protein</fullName>
    </submittedName>
</protein>
<organism evidence="2 4">
    <name type="scientific">Bacteroides thetaiotaomicron</name>
    <dbReference type="NCBI Taxonomy" id="818"/>
    <lineage>
        <taxon>Bacteria</taxon>
        <taxon>Pseudomonadati</taxon>
        <taxon>Bacteroidota</taxon>
        <taxon>Bacteroidia</taxon>
        <taxon>Bacteroidales</taxon>
        <taxon>Bacteroidaceae</taxon>
        <taxon>Bacteroides</taxon>
    </lineage>
</organism>
<dbReference type="Proteomes" id="UP000095541">
    <property type="component" value="Unassembled WGS sequence"/>
</dbReference>
<dbReference type="KEGG" id="btho:Btheta7330_03256"/>
<evidence type="ECO:0000313" key="3">
    <source>
        <dbReference type="Proteomes" id="UP000095541"/>
    </source>
</evidence>
<dbReference type="EMBL" id="CZBI01000001">
    <property type="protein sequence ID" value="CUP53584.1"/>
    <property type="molecule type" value="Genomic_DNA"/>
</dbReference>
<reference evidence="1 3" key="1">
    <citation type="submission" date="2015-09" db="EMBL/GenBank/DDBJ databases">
        <authorList>
            <consortium name="Pathogen Informatics"/>
        </authorList>
    </citation>
    <scope>NUCLEOTIDE SEQUENCE [LARGE SCALE GENOMIC DNA]</scope>
    <source>
        <strain evidence="1 3">2789STDY5834945</strain>
    </source>
</reference>